<keyword evidence="2" id="KW-0812">Transmembrane</keyword>
<evidence type="ECO:0000313" key="5">
    <source>
        <dbReference type="Proteomes" id="UP000078595"/>
    </source>
</evidence>
<dbReference type="KEGG" id="kdj:28964945"/>
<evidence type="ECO:0000259" key="3">
    <source>
        <dbReference type="Pfam" id="PF20152"/>
    </source>
</evidence>
<sequence length="389" mass="42899">MSYWPPGWYNLEVYAPYIVGLVFSGVLLGVVWVVTYNYYTGHPEDKRHLQIFCILSQIAVVCLLTTLDTVTLCGNVVELAKRPGDFVYVLAVQVGAWGTIRAICSAVCTFLVQGYMIHVFFGFLLKLRYQDISALQKVALWGLRILIGMATLLGLGATIAAIVWARDTIGPEALINPNISKTQTLTELWSMIYGTLLGVDVALTVGFSVYLHSLRTGFVATNRVINTLVKILLRNGLLATSLQLASLVLYKYSNSYWIAFPNTLSSKIYVLTLLSLVTQPRSAREQAIDEGFKPPTGVSRVVQNSSSSVGRISNTSNSNPYQCHTCRHRILSVSSEQSNSVDPRSPLSFVQFLTSPEEDSAIPIDEDVKGSRHHDSVSDAEKGLIRQGR</sequence>
<evidence type="ECO:0000256" key="1">
    <source>
        <dbReference type="SAM" id="MobiDB-lite"/>
    </source>
</evidence>
<organism evidence="4 5">
    <name type="scientific">Kwoniella dejecticola CBS 10117</name>
    <dbReference type="NCBI Taxonomy" id="1296121"/>
    <lineage>
        <taxon>Eukaryota</taxon>
        <taxon>Fungi</taxon>
        <taxon>Dikarya</taxon>
        <taxon>Basidiomycota</taxon>
        <taxon>Agaricomycotina</taxon>
        <taxon>Tremellomycetes</taxon>
        <taxon>Tremellales</taxon>
        <taxon>Cryptococcaceae</taxon>
        <taxon>Kwoniella</taxon>
    </lineage>
</organism>
<reference evidence="4" key="2">
    <citation type="submission" date="2024-02" db="EMBL/GenBank/DDBJ databases">
        <title>Comparative genomics of Cryptococcus and Kwoniella reveals pathogenesis evolution and contrasting modes of karyotype evolution via chromosome fusion or intercentromeric recombination.</title>
        <authorList>
            <person name="Coelho M.A."/>
            <person name="David-Palma M."/>
            <person name="Shea T."/>
            <person name="Bowers K."/>
            <person name="McGinley-Smith S."/>
            <person name="Mohammad A.W."/>
            <person name="Gnirke A."/>
            <person name="Yurkov A.M."/>
            <person name="Nowrousian M."/>
            <person name="Sun S."/>
            <person name="Cuomo C.A."/>
            <person name="Heitman J."/>
        </authorList>
    </citation>
    <scope>NUCLEOTIDE SEQUENCE</scope>
    <source>
        <strain evidence="4">CBS 10117</strain>
    </source>
</reference>
<keyword evidence="5" id="KW-1185">Reference proteome</keyword>
<protein>
    <recommendedName>
        <fullName evidence="3">DUF6534 domain-containing protein</fullName>
    </recommendedName>
</protein>
<feature type="transmembrane region" description="Helical" evidence="2">
    <location>
        <begin position="256"/>
        <end position="277"/>
    </location>
</feature>
<keyword evidence="2" id="KW-0472">Membrane</keyword>
<dbReference type="AlphaFoldDB" id="A0AAJ8KJA3"/>
<feature type="compositionally biased region" description="Basic and acidic residues" evidence="1">
    <location>
        <begin position="366"/>
        <end position="389"/>
    </location>
</feature>
<feature type="transmembrane region" description="Helical" evidence="2">
    <location>
        <begin position="97"/>
        <end position="125"/>
    </location>
</feature>
<gene>
    <name evidence="4" type="ORF">I303_101239</name>
</gene>
<evidence type="ECO:0000313" key="4">
    <source>
        <dbReference type="EMBL" id="WWC58695.1"/>
    </source>
</evidence>
<dbReference type="EMBL" id="CP144530">
    <property type="protein sequence ID" value="WWC58695.1"/>
    <property type="molecule type" value="Genomic_DNA"/>
</dbReference>
<feature type="region of interest" description="Disordered" evidence="1">
    <location>
        <begin position="358"/>
        <end position="389"/>
    </location>
</feature>
<feature type="region of interest" description="Disordered" evidence="1">
    <location>
        <begin position="288"/>
        <end position="318"/>
    </location>
</feature>
<feature type="transmembrane region" description="Helical" evidence="2">
    <location>
        <begin position="14"/>
        <end position="39"/>
    </location>
</feature>
<dbReference type="GeneID" id="28964945"/>
<evidence type="ECO:0000256" key="2">
    <source>
        <dbReference type="SAM" id="Phobius"/>
    </source>
</evidence>
<feature type="compositionally biased region" description="Low complexity" evidence="1">
    <location>
        <begin position="298"/>
        <end position="309"/>
    </location>
</feature>
<dbReference type="RefSeq" id="XP_065824369.1">
    <property type="nucleotide sequence ID" value="XM_065968297.1"/>
</dbReference>
<reference evidence="4" key="1">
    <citation type="submission" date="2013-07" db="EMBL/GenBank/DDBJ databases">
        <authorList>
            <consortium name="The Broad Institute Genome Sequencing Platform"/>
            <person name="Cuomo C."/>
            <person name="Litvintseva A."/>
            <person name="Chen Y."/>
            <person name="Heitman J."/>
            <person name="Sun S."/>
            <person name="Springer D."/>
            <person name="Dromer F."/>
            <person name="Young S.K."/>
            <person name="Zeng Q."/>
            <person name="Gargeya S."/>
            <person name="Fitzgerald M."/>
            <person name="Abouelleil A."/>
            <person name="Alvarado L."/>
            <person name="Berlin A.M."/>
            <person name="Chapman S.B."/>
            <person name="Dewar J."/>
            <person name="Goldberg J."/>
            <person name="Griggs A."/>
            <person name="Gujja S."/>
            <person name="Hansen M."/>
            <person name="Howarth C."/>
            <person name="Imamovic A."/>
            <person name="Larimer J."/>
            <person name="McCowan C."/>
            <person name="Murphy C."/>
            <person name="Pearson M."/>
            <person name="Priest M."/>
            <person name="Roberts A."/>
            <person name="Saif S."/>
            <person name="Shea T."/>
            <person name="Sykes S."/>
            <person name="Wortman J."/>
            <person name="Nusbaum C."/>
            <person name="Birren B."/>
        </authorList>
    </citation>
    <scope>NUCLEOTIDE SEQUENCE</scope>
    <source>
        <strain evidence="4">CBS 10117</strain>
    </source>
</reference>
<feature type="transmembrane region" description="Helical" evidence="2">
    <location>
        <begin position="51"/>
        <end position="77"/>
    </location>
</feature>
<feature type="domain" description="DUF6534" evidence="3">
    <location>
        <begin position="199"/>
        <end position="276"/>
    </location>
</feature>
<feature type="transmembrane region" description="Helical" evidence="2">
    <location>
        <begin position="231"/>
        <end position="250"/>
    </location>
</feature>
<keyword evidence="2" id="KW-1133">Transmembrane helix</keyword>
<proteinExistence type="predicted"/>
<dbReference type="Proteomes" id="UP000078595">
    <property type="component" value="Chromosome 1"/>
</dbReference>
<feature type="transmembrane region" description="Helical" evidence="2">
    <location>
        <begin position="191"/>
        <end position="211"/>
    </location>
</feature>
<dbReference type="Pfam" id="PF20152">
    <property type="entry name" value="DUF6534"/>
    <property type="match status" value="1"/>
</dbReference>
<dbReference type="InterPro" id="IPR045339">
    <property type="entry name" value="DUF6534"/>
</dbReference>
<accession>A0AAJ8KJA3</accession>
<feature type="transmembrane region" description="Helical" evidence="2">
    <location>
        <begin position="145"/>
        <end position="165"/>
    </location>
</feature>
<name>A0AAJ8KJA3_9TREE</name>